<gene>
    <name evidence="1" type="ORF">LEP1GSC178_3041</name>
</gene>
<organism evidence="1 2">
    <name type="scientific">Leptospira licerasiae str. MMD4847</name>
    <dbReference type="NCBI Taxonomy" id="1049971"/>
    <lineage>
        <taxon>Bacteria</taxon>
        <taxon>Pseudomonadati</taxon>
        <taxon>Spirochaetota</taxon>
        <taxon>Spirochaetia</taxon>
        <taxon>Leptospirales</taxon>
        <taxon>Leptospiraceae</taxon>
        <taxon>Leptospira</taxon>
    </lineage>
</organism>
<dbReference type="Proteomes" id="UP000018720">
    <property type="component" value="Unassembled WGS sequence"/>
</dbReference>
<dbReference type="EMBL" id="AHOM02000004">
    <property type="protein sequence ID" value="EJZ43372.1"/>
    <property type="molecule type" value="Genomic_DNA"/>
</dbReference>
<reference evidence="1 2" key="1">
    <citation type="submission" date="2012-08" db="EMBL/GenBank/DDBJ databases">
        <authorList>
            <person name="Harkins D.M."/>
            <person name="Durkin A.S."/>
            <person name="Selengut J.D."/>
            <person name="Sanka R."/>
            <person name="DePew J."/>
            <person name="Purushe J."/>
            <person name="Matthias M.A."/>
            <person name="Vinetz J.M."/>
            <person name="Sutton G.G."/>
            <person name="Nelson W.C."/>
            <person name="Fouts D.E."/>
        </authorList>
    </citation>
    <scope>NUCLEOTIDE SEQUENCE [LARGE SCALE GENOMIC DNA]</scope>
    <source>
        <strain evidence="1 2">MMD4847</strain>
    </source>
</reference>
<protein>
    <recommendedName>
        <fullName evidence="3">TIGR04452 family lipoprotein</fullName>
    </recommendedName>
</protein>
<proteinExistence type="predicted"/>
<evidence type="ECO:0000313" key="2">
    <source>
        <dbReference type="Proteomes" id="UP000018720"/>
    </source>
</evidence>
<keyword evidence="2" id="KW-1185">Reference proteome</keyword>
<evidence type="ECO:0000313" key="1">
    <source>
        <dbReference type="EMBL" id="EJZ43372.1"/>
    </source>
</evidence>
<dbReference type="InterPro" id="IPR031030">
    <property type="entry name" value="Lepto_Lipo_YY_C"/>
</dbReference>
<evidence type="ECO:0008006" key="3">
    <source>
        <dbReference type="Google" id="ProtNLM"/>
    </source>
</evidence>
<dbReference type="NCBIfam" id="TIGR04452">
    <property type="entry name" value="Lepto_Lipo_YY_C"/>
    <property type="match status" value="1"/>
</dbReference>
<accession>A0ABP2RFX5</accession>
<comment type="caution">
    <text evidence="1">The sequence shown here is derived from an EMBL/GenBank/DDBJ whole genome shotgun (WGS) entry which is preliminary data.</text>
</comment>
<name>A0ABP2RFX5_9LEPT</name>
<sequence length="106" mass="11847">MVGDYLTANAAFTAQGKTGSELESYVIADVLYASFIDELVFKVDESKYYKKRDVEDCATVIRSFGVLTDFDSFTTYLSSDYCNISPNDLYIDKNMGKSSNTPSKNK</sequence>